<keyword evidence="4" id="KW-1185">Reference proteome</keyword>
<feature type="domain" description="DUF7673" evidence="2">
    <location>
        <begin position="144"/>
        <end position="225"/>
    </location>
</feature>
<evidence type="ECO:0000313" key="4">
    <source>
        <dbReference type="Proteomes" id="UP001284537"/>
    </source>
</evidence>
<evidence type="ECO:0000259" key="2">
    <source>
        <dbReference type="Pfam" id="PF24720"/>
    </source>
</evidence>
<gene>
    <name evidence="3" type="ORF">QLH52_10665</name>
</gene>
<evidence type="ECO:0000256" key="1">
    <source>
        <dbReference type="ARBA" id="ARBA00022723"/>
    </source>
</evidence>
<name>A0ABU4UE34_9GAMM</name>
<keyword evidence="1" id="KW-0479">Metal-binding</keyword>
<evidence type="ECO:0000313" key="3">
    <source>
        <dbReference type="EMBL" id="MDX8127745.1"/>
    </source>
</evidence>
<dbReference type="Proteomes" id="UP001284537">
    <property type="component" value="Unassembled WGS sequence"/>
</dbReference>
<dbReference type="RefSeq" id="WP_319961516.1">
    <property type="nucleotide sequence ID" value="NZ_JAXARY010000008.1"/>
</dbReference>
<sequence>MNTPAPGQCAQNPAIDAEPRFVTIPACSNHSGLLTVTVKLHWTCPECGGPRGDTFRTQSYDGTLPVQCDGWNNPCGHIDHYRDVRLEAQANGLNETAQNPAVDTPHAATVHFHPKQQGDAVNDFLAQIRAQEIERETVIAAGLPALQRLAKIARRDTGQAATVRLFLLGLYNGYRFPFNLTALRGLDLDLFTDCLAVLTLDARATVKEVHQYFHNGGELFEQFAEMVMEGKA</sequence>
<dbReference type="PROSITE" id="PS00202">
    <property type="entry name" value="RUBREDOXIN"/>
    <property type="match status" value="1"/>
</dbReference>
<accession>A0ABU4UE34</accession>
<organism evidence="3 4">
    <name type="scientific">Methylomonas defluvii</name>
    <dbReference type="NCBI Taxonomy" id="3045149"/>
    <lineage>
        <taxon>Bacteria</taxon>
        <taxon>Pseudomonadati</taxon>
        <taxon>Pseudomonadota</taxon>
        <taxon>Gammaproteobacteria</taxon>
        <taxon>Methylococcales</taxon>
        <taxon>Methylococcaceae</taxon>
        <taxon>Methylomonas</taxon>
    </lineage>
</organism>
<proteinExistence type="predicted"/>
<dbReference type="Pfam" id="PF24720">
    <property type="entry name" value="DUF7673"/>
    <property type="match status" value="1"/>
</dbReference>
<protein>
    <recommendedName>
        <fullName evidence="2">DUF7673 domain-containing protein</fullName>
    </recommendedName>
</protein>
<reference evidence="3 4" key="1">
    <citation type="submission" date="2023-11" db="EMBL/GenBank/DDBJ databases">
        <authorList>
            <person name="Ouyang M.-Y."/>
        </authorList>
    </citation>
    <scope>NUCLEOTIDE SEQUENCE [LARGE SCALE GENOMIC DNA]</scope>
    <source>
        <strain evidence="3 4">OY6</strain>
    </source>
</reference>
<dbReference type="InterPro" id="IPR056090">
    <property type="entry name" value="DUF7673"/>
</dbReference>
<comment type="caution">
    <text evidence="3">The sequence shown here is derived from an EMBL/GenBank/DDBJ whole genome shotgun (WGS) entry which is preliminary data.</text>
</comment>
<dbReference type="EMBL" id="JAXARY010000008">
    <property type="protein sequence ID" value="MDX8127745.1"/>
    <property type="molecule type" value="Genomic_DNA"/>
</dbReference>
<dbReference type="InterPro" id="IPR018527">
    <property type="entry name" value="Rubredoxin_Fe_BS"/>
</dbReference>